<dbReference type="EMBL" id="NCKW01001353">
    <property type="protein sequence ID" value="POM79552.1"/>
    <property type="molecule type" value="Genomic_DNA"/>
</dbReference>
<proteinExistence type="predicted"/>
<evidence type="ECO:0000313" key="5">
    <source>
        <dbReference type="Proteomes" id="UP000237271"/>
    </source>
</evidence>
<feature type="non-terminal residue" evidence="4">
    <location>
        <position position="263"/>
    </location>
</feature>
<keyword evidence="2" id="KW-0378">Hydrolase</keyword>
<name>A0A2P4YP22_9STRA</name>
<keyword evidence="3" id="KW-0788">Thiol protease</keyword>
<evidence type="ECO:0000256" key="1">
    <source>
        <dbReference type="ARBA" id="ARBA00022670"/>
    </source>
</evidence>
<organism evidence="4 5">
    <name type="scientific">Phytophthora palmivora</name>
    <dbReference type="NCBI Taxonomy" id="4796"/>
    <lineage>
        <taxon>Eukaryota</taxon>
        <taxon>Sar</taxon>
        <taxon>Stramenopiles</taxon>
        <taxon>Oomycota</taxon>
        <taxon>Peronosporomycetes</taxon>
        <taxon>Peronosporales</taxon>
        <taxon>Peronosporaceae</taxon>
        <taxon>Phytophthora</taxon>
    </lineage>
</organism>
<evidence type="ECO:0000256" key="3">
    <source>
        <dbReference type="ARBA" id="ARBA00022807"/>
    </source>
</evidence>
<keyword evidence="5" id="KW-1185">Reference proteome</keyword>
<reference evidence="4 5" key="1">
    <citation type="journal article" date="2017" name="Genome Biol. Evol.">
        <title>Phytophthora megakarya and P. palmivora, closely related causal agents of cacao black pod rot, underwent increases in genome sizes and gene numbers by different mechanisms.</title>
        <authorList>
            <person name="Ali S.S."/>
            <person name="Shao J."/>
            <person name="Lary D.J."/>
            <person name="Kronmiller B."/>
            <person name="Shen D."/>
            <person name="Strem M.D."/>
            <person name="Amoako-Attah I."/>
            <person name="Akrofi A.Y."/>
            <person name="Begoude B.A."/>
            <person name="Ten Hoopen G.M."/>
            <person name="Coulibaly K."/>
            <person name="Kebe B.I."/>
            <person name="Melnick R.L."/>
            <person name="Guiltinan M.J."/>
            <person name="Tyler B.M."/>
            <person name="Meinhardt L.W."/>
            <person name="Bailey B.A."/>
        </authorList>
    </citation>
    <scope>NUCLEOTIDE SEQUENCE [LARGE SCALE GENOMIC DNA]</scope>
    <source>
        <strain evidence="5">sbr112.9</strain>
    </source>
</reference>
<dbReference type="AlphaFoldDB" id="A0A2P4YP22"/>
<keyword evidence="1 4" id="KW-0645">Protease</keyword>
<accession>A0A2P4YP22</accession>
<dbReference type="InterPro" id="IPR051297">
    <property type="entry name" value="PalB/RIM13"/>
</dbReference>
<dbReference type="PANTHER" id="PTHR46143">
    <property type="entry name" value="CALPAIN-7"/>
    <property type="match status" value="1"/>
</dbReference>
<dbReference type="Proteomes" id="UP000237271">
    <property type="component" value="Unassembled WGS sequence"/>
</dbReference>
<comment type="caution">
    <text evidence="4">The sequence shown here is derived from an EMBL/GenBank/DDBJ whole genome shotgun (WGS) entry which is preliminary data.</text>
</comment>
<dbReference type="OrthoDB" id="167576at2759"/>
<dbReference type="GO" id="GO:0006508">
    <property type="term" value="P:proteolysis"/>
    <property type="evidence" value="ECO:0007669"/>
    <property type="project" value="UniProtKB-KW"/>
</dbReference>
<sequence>MAQRHYAEALDVTERAQSFERAGQAAQAVPLFQQALHILKRLAQSSDFLLAKAMEQHAAAREAEESDASDSVVDKYIAAADSYMQALNALPSSATTAKAAVKEQLEYVIDYVSKLKNQNQIQVVDDDVDVAALQWPEPPVLQLKTTQMTQTYTATPSTPVAQGEEKTGAAYTPQELDVLRRSSQINGHLFVPWLDDLDAQEKFSLPEPFEDPDGHVPLSVKQKKKNALWMRPSDYAAKCGHAPVMIAQGGVNPLVVKQDIVTD</sequence>
<dbReference type="GO" id="GO:0004197">
    <property type="term" value="F:cysteine-type endopeptidase activity"/>
    <property type="evidence" value="ECO:0007669"/>
    <property type="project" value="TreeGrafter"/>
</dbReference>
<evidence type="ECO:0000313" key="4">
    <source>
        <dbReference type="EMBL" id="POM79552.1"/>
    </source>
</evidence>
<dbReference type="PANTHER" id="PTHR46143:SF1">
    <property type="entry name" value="CALPAIN-7"/>
    <property type="match status" value="1"/>
</dbReference>
<evidence type="ECO:0000256" key="2">
    <source>
        <dbReference type="ARBA" id="ARBA00022801"/>
    </source>
</evidence>
<gene>
    <name evidence="4" type="ORF">PHPALM_2751</name>
</gene>
<protein>
    <submittedName>
        <fullName evidence="4">Calpain-like protease</fullName>
    </submittedName>
</protein>